<proteinExistence type="predicted"/>
<dbReference type="RefSeq" id="WP_013534815.1">
    <property type="nucleotide sequence ID" value="NC_014924.1"/>
</dbReference>
<sequence>MALDHGILNVPLSKRGNIDAQLDAYKAQQAAERGAKAKADAAEMRVLRARAKALVDAADPAVLAAAAARSGSAVAAVKAMLRSDAHWAPARVIRTLGGAA</sequence>
<keyword evidence="2" id="KW-1185">Reference proteome</keyword>
<dbReference type="eggNOG" id="ENOG502ZJMJ">
    <property type="taxonomic scope" value="Bacteria"/>
</dbReference>
<dbReference type="STRING" id="743721.Psesu_1136"/>
<gene>
    <name evidence="1" type="ordered locus">Psesu_1136</name>
</gene>
<organism evidence="1 2">
    <name type="scientific">Pseudoxanthomonas suwonensis (strain 11-1)</name>
    <dbReference type="NCBI Taxonomy" id="743721"/>
    <lineage>
        <taxon>Bacteria</taxon>
        <taxon>Pseudomonadati</taxon>
        <taxon>Pseudomonadota</taxon>
        <taxon>Gammaproteobacteria</taxon>
        <taxon>Lysobacterales</taxon>
        <taxon>Lysobacteraceae</taxon>
        <taxon>Pseudoxanthomonas</taxon>
    </lineage>
</organism>
<dbReference type="EMBL" id="CP002446">
    <property type="protein sequence ID" value="ADV26986.1"/>
    <property type="molecule type" value="Genomic_DNA"/>
</dbReference>
<evidence type="ECO:0000313" key="1">
    <source>
        <dbReference type="EMBL" id="ADV26986.1"/>
    </source>
</evidence>
<protein>
    <submittedName>
        <fullName evidence="1">Uncharacterized protein</fullName>
    </submittedName>
</protein>
<dbReference type="Proteomes" id="UP000008632">
    <property type="component" value="Chromosome"/>
</dbReference>
<accession>E6WS37</accession>
<dbReference type="AlphaFoldDB" id="E6WS37"/>
<reference evidence="1 2" key="1">
    <citation type="submission" date="2011-01" db="EMBL/GenBank/DDBJ databases">
        <title>Complete sequence of Pseudoxanthomonas suwonensis 11-1.</title>
        <authorList>
            <consortium name="US DOE Joint Genome Institute"/>
            <person name="Lucas S."/>
            <person name="Copeland A."/>
            <person name="Lapidus A."/>
            <person name="Cheng J.-F."/>
            <person name="Goodwin L."/>
            <person name="Pitluck S."/>
            <person name="Teshima H."/>
            <person name="Detter J.C."/>
            <person name="Han C."/>
            <person name="Tapia R."/>
            <person name="Land M."/>
            <person name="Hauser L."/>
            <person name="Kyrpides N."/>
            <person name="Ivanova N."/>
            <person name="Ovchinnikova G."/>
            <person name="Siebers A.K."/>
            <person name="Allgaier M."/>
            <person name="Thelen M.P."/>
            <person name="Hugenholtz P."/>
            <person name="Gladden J."/>
            <person name="Woyke T."/>
        </authorList>
    </citation>
    <scope>NUCLEOTIDE SEQUENCE [LARGE SCALE GENOMIC DNA]</scope>
    <source>
        <strain evidence="2">11-1</strain>
    </source>
</reference>
<name>E6WS37_PSEUU</name>
<dbReference type="HOGENOM" id="CLU_2290589_0_0_6"/>
<evidence type="ECO:0000313" key="2">
    <source>
        <dbReference type="Proteomes" id="UP000008632"/>
    </source>
</evidence>
<dbReference type="KEGG" id="psu:Psesu_1136"/>